<evidence type="ECO:0000256" key="1">
    <source>
        <dbReference type="SAM" id="MobiDB-lite"/>
    </source>
</evidence>
<feature type="chain" id="PRO_5045418578" evidence="2">
    <location>
        <begin position="26"/>
        <end position="249"/>
    </location>
</feature>
<reference evidence="4" key="1">
    <citation type="journal article" date="2019" name="Int. J. Syst. Evol. Microbiol.">
        <title>The Global Catalogue of Microorganisms (GCM) 10K type strain sequencing project: providing services to taxonomists for standard genome sequencing and annotation.</title>
        <authorList>
            <consortium name="The Broad Institute Genomics Platform"/>
            <consortium name="The Broad Institute Genome Sequencing Center for Infectious Disease"/>
            <person name="Wu L."/>
            <person name="Ma J."/>
        </authorList>
    </citation>
    <scope>NUCLEOTIDE SEQUENCE [LARGE SCALE GENOMIC DNA]</scope>
    <source>
        <strain evidence="4">JCM 31202</strain>
    </source>
</reference>
<dbReference type="EMBL" id="JBHTJA010000073">
    <property type="protein sequence ID" value="MFD0904091.1"/>
    <property type="molecule type" value="Genomic_DNA"/>
</dbReference>
<evidence type="ECO:0000313" key="3">
    <source>
        <dbReference type="EMBL" id="MFD0904091.1"/>
    </source>
</evidence>
<feature type="region of interest" description="Disordered" evidence="1">
    <location>
        <begin position="194"/>
        <end position="249"/>
    </location>
</feature>
<dbReference type="Proteomes" id="UP001596972">
    <property type="component" value="Unassembled WGS sequence"/>
</dbReference>
<protein>
    <submittedName>
        <fullName evidence="3">Choice-of-anchor P family protein</fullName>
    </submittedName>
</protein>
<proteinExistence type="predicted"/>
<dbReference type="NCBIfam" id="NF040603">
    <property type="entry name" value="choice_anch_P"/>
    <property type="match status" value="1"/>
</dbReference>
<gene>
    <name evidence="3" type="ORF">ACFQ11_27160</name>
</gene>
<sequence length="249" mass="24263">MRTITKCAVALGALALPLTLPLATAAPASATTGGTGSAFAIAAAGPVAIPATPSVSSDAQRPERESVAELPNNPLVRASALNAAAWSGHARASVADLVLPRLGLKAAAVTAKCENGNGVSHLAKASLDGRRLQANAKPNSTVEIAVPKLGDASVVLNRHVRDRDGSLTVTAIQVRVPLPGGKTQTIDIASATCGKAADAPGGPGGPGKTPGGPGAPSAEPSAPPSSTPAVPTSPAPVPTPVTGDLPVTG</sequence>
<feature type="compositionally biased region" description="Gly residues" evidence="1">
    <location>
        <begin position="201"/>
        <end position="214"/>
    </location>
</feature>
<feature type="signal peptide" evidence="2">
    <location>
        <begin position="1"/>
        <end position="25"/>
    </location>
</feature>
<keyword evidence="2" id="KW-0732">Signal</keyword>
<keyword evidence="4" id="KW-1185">Reference proteome</keyword>
<dbReference type="RefSeq" id="WP_378303588.1">
    <property type="nucleotide sequence ID" value="NZ_JBHTJA010000073.1"/>
</dbReference>
<name>A0ABW3EUG9_9ACTN</name>
<organism evidence="3 4">
    <name type="scientific">Actinomadura sediminis</name>
    <dbReference type="NCBI Taxonomy" id="1038904"/>
    <lineage>
        <taxon>Bacteria</taxon>
        <taxon>Bacillati</taxon>
        <taxon>Actinomycetota</taxon>
        <taxon>Actinomycetes</taxon>
        <taxon>Streptosporangiales</taxon>
        <taxon>Thermomonosporaceae</taxon>
        <taxon>Actinomadura</taxon>
    </lineage>
</organism>
<evidence type="ECO:0000313" key="4">
    <source>
        <dbReference type="Proteomes" id="UP001596972"/>
    </source>
</evidence>
<feature type="compositionally biased region" description="Pro residues" evidence="1">
    <location>
        <begin position="221"/>
        <end position="239"/>
    </location>
</feature>
<accession>A0ABW3EUG9</accession>
<evidence type="ECO:0000256" key="2">
    <source>
        <dbReference type="SAM" id="SignalP"/>
    </source>
</evidence>
<comment type="caution">
    <text evidence="3">The sequence shown here is derived from an EMBL/GenBank/DDBJ whole genome shotgun (WGS) entry which is preliminary data.</text>
</comment>